<evidence type="ECO:0000256" key="7">
    <source>
        <dbReference type="ARBA" id="ARBA00022833"/>
    </source>
</evidence>
<evidence type="ECO:0000256" key="3">
    <source>
        <dbReference type="ARBA" id="ARBA00007931"/>
    </source>
</evidence>
<keyword evidence="4" id="KW-0645">Protease</keyword>
<dbReference type="EC" id="3.4.24.-" evidence="11"/>
<dbReference type="Gene3D" id="2.30.42.10">
    <property type="match status" value="2"/>
</dbReference>
<evidence type="ECO:0000256" key="2">
    <source>
        <dbReference type="ARBA" id="ARBA00004141"/>
    </source>
</evidence>
<dbReference type="InterPro" id="IPR036034">
    <property type="entry name" value="PDZ_sf"/>
</dbReference>
<dbReference type="SMART" id="SM00228">
    <property type="entry name" value="PDZ"/>
    <property type="match status" value="2"/>
</dbReference>
<keyword evidence="9 11" id="KW-0482">Metalloprotease</keyword>
<dbReference type="OrthoDB" id="9782003at2"/>
<evidence type="ECO:0000256" key="9">
    <source>
        <dbReference type="ARBA" id="ARBA00023049"/>
    </source>
</evidence>
<sequence length="451" mass="49033">MIGILWNLAAFLVALGLLIAVHEYGHFWVARRCGVHVERFSLGFGKAIWRKMGKDGTEYTLAMIPLGGYVKMLDERVEEVPEHLKHQAFNNKPLWQRSAIVAAGPAANFIFAFFLYWLVMMIGTPAIKPVVGDVAPDSIAQKAGITAGMELTGVSGIKTADWDSVNLQLIGHIGDPELTITAIPENSQGFEVNKRLDLENWTFDPEKESPLRTLGIIPFRPAVLMSVAQVTEGSPAQASGLQAGDKIIAIDGTEINQWQQAVEAIRQSPNKPLSVSVLRAGETLTLELTPGLRKQGDIDIGFAGVAPEVEPWPESYRFNMQYGPLEAVPAALTKTWQIVVLTAEMVKKLLTGDVAVKNLSGPISIAKGAGMTAQIGLVHFLGFLAFISVNLGIINLFPLPVLDGGHLLFFGVEAVTRRPVSEKVQEFGYRIGSALLVMLMAVALFNDFARL</sequence>
<keyword evidence="6 11" id="KW-0378">Hydrolase</keyword>
<evidence type="ECO:0000256" key="10">
    <source>
        <dbReference type="ARBA" id="ARBA00023136"/>
    </source>
</evidence>
<keyword evidence="5 11" id="KW-0812">Transmembrane</keyword>
<dbReference type="Pfam" id="PF02163">
    <property type="entry name" value="Peptidase_M50"/>
    <property type="match status" value="1"/>
</dbReference>
<keyword evidence="8 11" id="KW-1133">Transmembrane helix</keyword>
<feature type="transmembrane region" description="Helical" evidence="11">
    <location>
        <begin position="377"/>
        <end position="397"/>
    </location>
</feature>
<dbReference type="GO" id="GO:0016020">
    <property type="term" value="C:membrane"/>
    <property type="evidence" value="ECO:0007669"/>
    <property type="project" value="UniProtKB-SubCell"/>
</dbReference>
<dbReference type="Pfam" id="PF17820">
    <property type="entry name" value="PDZ_6"/>
    <property type="match status" value="1"/>
</dbReference>
<dbReference type="GO" id="GO:0004222">
    <property type="term" value="F:metalloendopeptidase activity"/>
    <property type="evidence" value="ECO:0007669"/>
    <property type="project" value="InterPro"/>
</dbReference>
<evidence type="ECO:0000256" key="4">
    <source>
        <dbReference type="ARBA" id="ARBA00022670"/>
    </source>
</evidence>
<dbReference type="Proteomes" id="UP000290287">
    <property type="component" value="Unassembled WGS sequence"/>
</dbReference>
<evidence type="ECO:0000313" key="13">
    <source>
        <dbReference type="EMBL" id="RXJ72506.1"/>
    </source>
</evidence>
<dbReference type="EMBL" id="PEIB01000019">
    <property type="protein sequence ID" value="RXJ72506.1"/>
    <property type="molecule type" value="Genomic_DNA"/>
</dbReference>
<dbReference type="SUPFAM" id="SSF50156">
    <property type="entry name" value="PDZ domain-like"/>
    <property type="match status" value="2"/>
</dbReference>
<evidence type="ECO:0000256" key="5">
    <source>
        <dbReference type="ARBA" id="ARBA00022692"/>
    </source>
</evidence>
<evidence type="ECO:0000256" key="6">
    <source>
        <dbReference type="ARBA" id="ARBA00022801"/>
    </source>
</evidence>
<evidence type="ECO:0000256" key="1">
    <source>
        <dbReference type="ARBA" id="ARBA00001947"/>
    </source>
</evidence>
<feature type="transmembrane region" description="Helical" evidence="11">
    <location>
        <begin position="99"/>
        <end position="119"/>
    </location>
</feature>
<reference evidence="13 14" key="1">
    <citation type="submission" date="2017-10" db="EMBL/GenBank/DDBJ databases">
        <title>Nyctiphanis sp. nov., isolated from the stomach of the euphausiid Nyctiphanes simplex (Hansen, 1911) in the Gulf of California.</title>
        <authorList>
            <person name="Gomez-Gil B."/>
            <person name="Aguilar-Mendez M."/>
            <person name="Lopez-Cortes A."/>
            <person name="Gomez-Gutierrez J."/>
            <person name="Roque A."/>
            <person name="Lang E."/>
            <person name="Gonzalez-Castillo A."/>
        </authorList>
    </citation>
    <scope>NUCLEOTIDE SEQUENCE [LARGE SCALE GENOMIC DNA]</scope>
    <source>
        <strain evidence="13 14">CAIM 600</strain>
    </source>
</reference>
<keyword evidence="14" id="KW-1185">Reference proteome</keyword>
<dbReference type="RefSeq" id="WP_129122970.1">
    <property type="nucleotide sequence ID" value="NZ_PEIB01000019.1"/>
</dbReference>
<dbReference type="PROSITE" id="PS50106">
    <property type="entry name" value="PDZ"/>
    <property type="match status" value="1"/>
</dbReference>
<gene>
    <name evidence="13" type="ORF">CS022_15050</name>
</gene>
<dbReference type="GO" id="GO:0006508">
    <property type="term" value="P:proteolysis"/>
    <property type="evidence" value="ECO:0007669"/>
    <property type="project" value="UniProtKB-KW"/>
</dbReference>
<dbReference type="AlphaFoldDB" id="A0A4Q0YNQ6"/>
<dbReference type="CDD" id="cd06163">
    <property type="entry name" value="S2P-M50_PDZ_RseP-like"/>
    <property type="match status" value="2"/>
</dbReference>
<dbReference type="NCBIfam" id="NF008046">
    <property type="entry name" value="PRK10779.1"/>
    <property type="match status" value="1"/>
</dbReference>
<comment type="similarity">
    <text evidence="3 11">Belongs to the peptidase M50B family.</text>
</comment>
<keyword evidence="10 11" id="KW-0472">Membrane</keyword>
<accession>A0A4Q0YNQ6</accession>
<dbReference type="GO" id="GO:0046872">
    <property type="term" value="F:metal ion binding"/>
    <property type="evidence" value="ECO:0007669"/>
    <property type="project" value="UniProtKB-KW"/>
</dbReference>
<dbReference type="InterPro" id="IPR008915">
    <property type="entry name" value="Peptidase_M50"/>
</dbReference>
<protein>
    <recommendedName>
        <fullName evidence="11">Zinc metalloprotease</fullName>
        <ecNumber evidence="11">3.4.24.-</ecNumber>
    </recommendedName>
</protein>
<name>A0A4Q0YNQ6_9GAMM</name>
<proteinExistence type="inferred from homology"/>
<dbReference type="PANTHER" id="PTHR42837">
    <property type="entry name" value="REGULATOR OF SIGMA-E PROTEASE RSEP"/>
    <property type="match status" value="1"/>
</dbReference>
<dbReference type="PANTHER" id="PTHR42837:SF2">
    <property type="entry name" value="MEMBRANE METALLOPROTEASE ARASP2, CHLOROPLASTIC-RELATED"/>
    <property type="match status" value="1"/>
</dbReference>
<dbReference type="CDD" id="cd23082">
    <property type="entry name" value="cpPDZ1_EcRseP-like"/>
    <property type="match status" value="1"/>
</dbReference>
<keyword evidence="7 11" id="KW-0862">Zinc</keyword>
<evidence type="ECO:0000256" key="11">
    <source>
        <dbReference type="RuleBase" id="RU362031"/>
    </source>
</evidence>
<dbReference type="InterPro" id="IPR001478">
    <property type="entry name" value="PDZ"/>
</dbReference>
<comment type="subcellular location">
    <subcellularLocation>
        <location evidence="2">Membrane</location>
        <topology evidence="2">Multi-pass membrane protein</topology>
    </subcellularLocation>
</comment>
<evidence type="ECO:0000313" key="14">
    <source>
        <dbReference type="Proteomes" id="UP000290287"/>
    </source>
</evidence>
<dbReference type="NCBIfam" id="TIGR00054">
    <property type="entry name" value="RIP metalloprotease RseP"/>
    <property type="match status" value="1"/>
</dbReference>
<evidence type="ECO:0000259" key="12">
    <source>
        <dbReference type="PROSITE" id="PS50106"/>
    </source>
</evidence>
<feature type="transmembrane region" description="Helical" evidence="11">
    <location>
        <begin position="427"/>
        <end position="445"/>
    </location>
</feature>
<comment type="cofactor">
    <cofactor evidence="1 11">
        <name>Zn(2+)</name>
        <dbReference type="ChEBI" id="CHEBI:29105"/>
    </cofactor>
</comment>
<dbReference type="InterPro" id="IPR041489">
    <property type="entry name" value="PDZ_6"/>
</dbReference>
<feature type="domain" description="PDZ" evidence="12">
    <location>
        <begin position="227"/>
        <end position="271"/>
    </location>
</feature>
<evidence type="ECO:0000256" key="8">
    <source>
        <dbReference type="ARBA" id="ARBA00022989"/>
    </source>
</evidence>
<keyword evidence="11" id="KW-0479">Metal-binding</keyword>
<dbReference type="InterPro" id="IPR004387">
    <property type="entry name" value="Pept_M50_Zn"/>
</dbReference>
<comment type="caution">
    <text evidence="13">The sequence shown here is derived from an EMBL/GenBank/DDBJ whole genome shotgun (WGS) entry which is preliminary data.</text>
</comment>
<organism evidence="13 14">
    <name type="scientific">Veronia nyctiphanis</name>
    <dbReference type="NCBI Taxonomy" id="1278244"/>
    <lineage>
        <taxon>Bacteria</taxon>
        <taxon>Pseudomonadati</taxon>
        <taxon>Pseudomonadota</taxon>
        <taxon>Gammaproteobacteria</taxon>
        <taxon>Vibrionales</taxon>
        <taxon>Vibrionaceae</taxon>
        <taxon>Veronia</taxon>
    </lineage>
</organism>